<evidence type="ECO:0000256" key="1">
    <source>
        <dbReference type="SAM" id="Phobius"/>
    </source>
</evidence>
<dbReference type="AlphaFoldDB" id="A0A7H1MAS9"/>
<feature type="transmembrane region" description="Helical" evidence="1">
    <location>
        <begin position="70"/>
        <end position="92"/>
    </location>
</feature>
<accession>A0A7H1MAS9</accession>
<keyword evidence="1" id="KW-0472">Membrane</keyword>
<dbReference type="Proteomes" id="UP000516412">
    <property type="component" value="Chromosome"/>
</dbReference>
<feature type="transmembrane region" description="Helical" evidence="1">
    <location>
        <begin position="44"/>
        <end position="63"/>
    </location>
</feature>
<proteinExistence type="predicted"/>
<evidence type="ECO:0000313" key="2">
    <source>
        <dbReference type="EMBL" id="QNT58744.1"/>
    </source>
</evidence>
<reference evidence="2" key="1">
    <citation type="submission" date="2024-06" db="EMBL/GenBank/DDBJ databases">
        <title>Complete Genome Sequence of mouse commensal type strain Neisseria musculi.</title>
        <authorList>
            <person name="Thapa E."/>
            <person name="Aluvathingal J."/>
            <person name="Nadendla S."/>
            <person name="Mehta A."/>
            <person name="Tettelin H."/>
            <person name="Weyand N.J."/>
        </authorList>
    </citation>
    <scope>NUCLEOTIDE SEQUENCE</scope>
    <source>
        <strain evidence="2">NW831</strain>
    </source>
</reference>
<sequence>MQTVFLLLLGKLQDSFQNRFPAWCWAVVFALFSALWSMSGNVGILIAGSVISGLYAWGYFVLLRKLSDRPVLWLAVYAAGGVLPFLLLPMVAP</sequence>
<evidence type="ECO:0000313" key="3">
    <source>
        <dbReference type="Proteomes" id="UP000516412"/>
    </source>
</evidence>
<organism evidence="2 3">
    <name type="scientific">Neisseria musculi</name>
    <dbReference type="NCBI Taxonomy" id="1815583"/>
    <lineage>
        <taxon>Bacteria</taxon>
        <taxon>Pseudomonadati</taxon>
        <taxon>Pseudomonadota</taxon>
        <taxon>Betaproteobacteria</taxon>
        <taxon>Neisseriales</taxon>
        <taxon>Neisseriaceae</taxon>
        <taxon>Neisseria</taxon>
    </lineage>
</organism>
<protein>
    <submittedName>
        <fullName evidence="2">Membrane protein</fullName>
    </submittedName>
</protein>
<dbReference type="KEGG" id="nmus:H7A79_2071"/>
<gene>
    <name evidence="2" type="ORF">H7A79_2071</name>
</gene>
<dbReference type="EMBL" id="CP060414">
    <property type="protein sequence ID" value="QNT58744.1"/>
    <property type="molecule type" value="Genomic_DNA"/>
</dbReference>
<feature type="transmembrane region" description="Helical" evidence="1">
    <location>
        <begin position="20"/>
        <end position="38"/>
    </location>
</feature>
<keyword evidence="1" id="KW-0812">Transmembrane</keyword>
<keyword evidence="3" id="KW-1185">Reference proteome</keyword>
<keyword evidence="1" id="KW-1133">Transmembrane helix</keyword>
<name>A0A7H1MAS9_9NEIS</name>